<feature type="coiled-coil region" evidence="1">
    <location>
        <begin position="170"/>
        <end position="204"/>
    </location>
</feature>
<feature type="compositionally biased region" description="Polar residues" evidence="2">
    <location>
        <begin position="306"/>
        <end position="320"/>
    </location>
</feature>
<feature type="region of interest" description="Disordered" evidence="2">
    <location>
        <begin position="1"/>
        <end position="26"/>
    </location>
</feature>
<dbReference type="PANTHER" id="PTHR38120">
    <property type="entry name" value="EXPRESSED PROTEIN"/>
    <property type="match status" value="1"/>
</dbReference>
<feature type="region of interest" description="Disordered" evidence="2">
    <location>
        <begin position="342"/>
        <end position="463"/>
    </location>
</feature>
<feature type="compositionally biased region" description="Polar residues" evidence="2">
    <location>
        <begin position="383"/>
        <end position="394"/>
    </location>
</feature>
<sequence length="463" mass="51070">MSSAEATSNDQETLGELRTALDESHSQIDRYENELARLNAKIEELERLHEVQEAEIHSRDLELEDMKEEAQKLRLENTNEIANLSEALELEACLRCSVAELQQSLQDQERQLVHNNNTDISLPRHPTEDESSVSITTVELHNVDKLLYEKEIESLRIDLADLHLKVIASEKTYEEEVRKLQQDLVDARIQNGNLLNEITELESLVWEKARSESSESVVVDEFPESQDGLGLGDLKAASTLAEEILASSPTKACSQDLEKENQELRESNIAMATYIERIVEKLLDNRALEHILEHSSPTKESKQRSRTTLGSKQVTRSPTKTLADKRGQKKIIGIGINFEAASPSTDERSRGFLSPKGTLSPRSVASSSPSIASHALSSTSPSMVSQRRVSSGGQKSLLPLILSEGITSPKSDGNGSMPDYPRRVFNSPPLPSQGHGEKSTAAKGSAKRSSWLGIFTSPSAPSS</sequence>
<feature type="compositionally biased region" description="Basic and acidic residues" evidence="2">
    <location>
        <begin position="293"/>
        <end position="303"/>
    </location>
</feature>
<feature type="compositionally biased region" description="Polar residues" evidence="2">
    <location>
        <begin position="1"/>
        <end position="12"/>
    </location>
</feature>
<dbReference type="STRING" id="675824.A0A1E3Q2F3"/>
<accession>A0A1E3Q2F3</accession>
<dbReference type="EMBL" id="KV454296">
    <property type="protein sequence ID" value="ODQ71879.1"/>
    <property type="molecule type" value="Genomic_DNA"/>
</dbReference>
<dbReference type="AlphaFoldDB" id="A0A1E3Q2F3"/>
<evidence type="ECO:0000313" key="4">
    <source>
        <dbReference type="Proteomes" id="UP000094385"/>
    </source>
</evidence>
<keyword evidence="1" id="KW-0175">Coiled coil</keyword>
<dbReference type="PANTHER" id="PTHR38120:SF1">
    <property type="entry name" value="M PROTEIN, SEROTYPE 2.1"/>
    <property type="match status" value="1"/>
</dbReference>
<protein>
    <submittedName>
        <fullName evidence="3">Uncharacterized protein</fullName>
    </submittedName>
</protein>
<evidence type="ECO:0000256" key="2">
    <source>
        <dbReference type="SAM" id="MobiDB-lite"/>
    </source>
</evidence>
<proteinExistence type="predicted"/>
<dbReference type="Proteomes" id="UP000094385">
    <property type="component" value="Unassembled WGS sequence"/>
</dbReference>
<evidence type="ECO:0000256" key="1">
    <source>
        <dbReference type="SAM" id="Coils"/>
    </source>
</evidence>
<keyword evidence="4" id="KW-1185">Reference proteome</keyword>
<gene>
    <name evidence="3" type="ORF">LIPSTDRAFT_4252</name>
</gene>
<dbReference type="OrthoDB" id="2121319at2759"/>
<reference evidence="3 4" key="1">
    <citation type="journal article" date="2016" name="Proc. Natl. Acad. Sci. U.S.A.">
        <title>Comparative genomics of biotechnologically important yeasts.</title>
        <authorList>
            <person name="Riley R."/>
            <person name="Haridas S."/>
            <person name="Wolfe K.H."/>
            <person name="Lopes M.R."/>
            <person name="Hittinger C.T."/>
            <person name="Goeker M."/>
            <person name="Salamov A.A."/>
            <person name="Wisecaver J.H."/>
            <person name="Long T.M."/>
            <person name="Calvey C.H."/>
            <person name="Aerts A.L."/>
            <person name="Barry K.W."/>
            <person name="Choi C."/>
            <person name="Clum A."/>
            <person name="Coughlan A.Y."/>
            <person name="Deshpande S."/>
            <person name="Douglass A.P."/>
            <person name="Hanson S.J."/>
            <person name="Klenk H.-P."/>
            <person name="LaButti K.M."/>
            <person name="Lapidus A."/>
            <person name="Lindquist E.A."/>
            <person name="Lipzen A.M."/>
            <person name="Meier-Kolthoff J.P."/>
            <person name="Ohm R.A."/>
            <person name="Otillar R.P."/>
            <person name="Pangilinan J.L."/>
            <person name="Peng Y."/>
            <person name="Rokas A."/>
            <person name="Rosa C.A."/>
            <person name="Scheuner C."/>
            <person name="Sibirny A.A."/>
            <person name="Slot J.C."/>
            <person name="Stielow J.B."/>
            <person name="Sun H."/>
            <person name="Kurtzman C.P."/>
            <person name="Blackwell M."/>
            <person name="Grigoriev I.V."/>
            <person name="Jeffries T.W."/>
        </authorList>
    </citation>
    <scope>NUCLEOTIDE SEQUENCE [LARGE SCALE GENOMIC DNA]</scope>
    <source>
        <strain evidence="3 4">NRRL Y-11557</strain>
    </source>
</reference>
<organism evidence="3 4">
    <name type="scientific">Lipomyces starkeyi NRRL Y-11557</name>
    <dbReference type="NCBI Taxonomy" id="675824"/>
    <lineage>
        <taxon>Eukaryota</taxon>
        <taxon>Fungi</taxon>
        <taxon>Dikarya</taxon>
        <taxon>Ascomycota</taxon>
        <taxon>Saccharomycotina</taxon>
        <taxon>Lipomycetes</taxon>
        <taxon>Lipomycetales</taxon>
        <taxon>Lipomycetaceae</taxon>
        <taxon>Lipomyces</taxon>
    </lineage>
</organism>
<evidence type="ECO:0000313" key="3">
    <source>
        <dbReference type="EMBL" id="ODQ71879.1"/>
    </source>
</evidence>
<feature type="region of interest" description="Disordered" evidence="2">
    <location>
        <begin position="293"/>
        <end position="326"/>
    </location>
</feature>
<name>A0A1E3Q2F3_LIPST</name>
<feature type="compositionally biased region" description="Polar residues" evidence="2">
    <location>
        <begin position="405"/>
        <end position="414"/>
    </location>
</feature>
<feature type="compositionally biased region" description="Low complexity" evidence="2">
    <location>
        <begin position="360"/>
        <end position="382"/>
    </location>
</feature>